<dbReference type="KEGG" id="dvn:HQ394_04725"/>
<feature type="domain" description="Phosphotransferase system enzyme I N-terminal" evidence="23">
    <location>
        <begin position="12"/>
        <end position="142"/>
    </location>
</feature>
<evidence type="ECO:0000313" key="25">
    <source>
        <dbReference type="Proteomes" id="UP000516369"/>
    </source>
</evidence>
<dbReference type="InterPro" id="IPR008279">
    <property type="entry name" value="PEP-util_enz_mobile_dom"/>
</dbReference>
<dbReference type="InterPro" id="IPR015813">
    <property type="entry name" value="Pyrv/PenolPyrv_kinase-like_dom"/>
</dbReference>
<evidence type="ECO:0000256" key="2">
    <source>
        <dbReference type="ARBA" id="ARBA00001946"/>
    </source>
</evidence>
<comment type="cofactor">
    <cofactor evidence="2 17 20">
        <name>Mg(2+)</name>
        <dbReference type="ChEBI" id="CHEBI:18420"/>
    </cofactor>
</comment>
<dbReference type="EMBL" id="CP053923">
    <property type="protein sequence ID" value="QNT68786.1"/>
    <property type="molecule type" value="Genomic_DNA"/>
</dbReference>
<dbReference type="InterPro" id="IPR000121">
    <property type="entry name" value="PEP_util_C"/>
</dbReference>
<comment type="similarity">
    <text evidence="5 17">Belongs to the PEP-utilizing enzyme family.</text>
</comment>
<evidence type="ECO:0000256" key="13">
    <source>
        <dbReference type="ARBA" id="ARBA00022723"/>
    </source>
</evidence>
<keyword evidence="9 17" id="KW-0963">Cytoplasm</keyword>
<evidence type="ECO:0000256" key="5">
    <source>
        <dbReference type="ARBA" id="ARBA00007837"/>
    </source>
</evidence>
<dbReference type="NCBIfam" id="TIGR01417">
    <property type="entry name" value="PTS_I_fam"/>
    <property type="match status" value="1"/>
</dbReference>
<dbReference type="Proteomes" id="UP000516369">
    <property type="component" value="Chromosome"/>
</dbReference>
<evidence type="ECO:0000256" key="17">
    <source>
        <dbReference type="PIRNR" id="PIRNR000732"/>
    </source>
</evidence>
<keyword evidence="12 17" id="KW-0598">Phosphotransferase system</keyword>
<evidence type="ECO:0000256" key="14">
    <source>
        <dbReference type="ARBA" id="ARBA00022777"/>
    </source>
</evidence>
<gene>
    <name evidence="24" type="primary">ptsP</name>
    <name evidence="24" type="ORF">HQ394_04725</name>
</gene>
<evidence type="ECO:0000256" key="10">
    <source>
        <dbReference type="ARBA" id="ARBA00022597"/>
    </source>
</evidence>
<feature type="binding site" evidence="19">
    <location>
        <position position="348"/>
    </location>
    <ligand>
        <name>phosphoenolpyruvate</name>
        <dbReference type="ChEBI" id="CHEBI:58702"/>
    </ligand>
</feature>
<dbReference type="Pfam" id="PF02896">
    <property type="entry name" value="PEP-utilizers_C"/>
    <property type="match status" value="1"/>
</dbReference>
<feature type="domain" description="PEP-utilising enzyme C-terminal" evidence="22">
    <location>
        <begin position="268"/>
        <end position="559"/>
    </location>
</feature>
<dbReference type="InterPro" id="IPR008731">
    <property type="entry name" value="PTS_EIN"/>
</dbReference>
<dbReference type="Pfam" id="PF00391">
    <property type="entry name" value="PEP-utilizers"/>
    <property type="match status" value="1"/>
</dbReference>
<organism evidence="24 25">
    <name type="scientific">Defluviicoccus vanus</name>
    <dbReference type="NCBI Taxonomy" id="111831"/>
    <lineage>
        <taxon>Bacteria</taxon>
        <taxon>Pseudomonadati</taxon>
        <taxon>Pseudomonadota</taxon>
        <taxon>Alphaproteobacteria</taxon>
        <taxon>Rhodospirillales</taxon>
        <taxon>Rhodospirillaceae</taxon>
        <taxon>Defluviicoccus</taxon>
    </lineage>
</organism>
<dbReference type="InterPro" id="IPR006318">
    <property type="entry name" value="PTS_EI-like"/>
</dbReference>
<feature type="binding site" evidence="19">
    <location>
        <position position="312"/>
    </location>
    <ligand>
        <name>phosphoenolpyruvate</name>
        <dbReference type="ChEBI" id="CHEBI:58702"/>
    </ligand>
</feature>
<evidence type="ECO:0000313" key="24">
    <source>
        <dbReference type="EMBL" id="QNT68786.1"/>
    </source>
</evidence>
<dbReference type="AlphaFoldDB" id="A0A7H1MZA0"/>
<evidence type="ECO:0000256" key="11">
    <source>
        <dbReference type="ARBA" id="ARBA00022679"/>
    </source>
</evidence>
<protein>
    <recommendedName>
        <fullName evidence="7 17">Phosphoenolpyruvate-protein phosphotransferase</fullName>
        <ecNumber evidence="6 17">2.7.3.9</ecNumber>
    </recommendedName>
    <alternativeName>
        <fullName evidence="16 17">Phosphotransferase system, enzyme I</fullName>
    </alternativeName>
</protein>
<feature type="binding site" evidence="20">
    <location>
        <position position="450"/>
    </location>
    <ligand>
        <name>Mg(2+)</name>
        <dbReference type="ChEBI" id="CHEBI:18420"/>
    </ligand>
</feature>
<keyword evidence="10 17" id="KW-0762">Sugar transport</keyword>
<reference evidence="24 25" key="1">
    <citation type="submission" date="2020-05" db="EMBL/GenBank/DDBJ databases">
        <title>Complete closed genome sequence of Defluviicoccus vanus.</title>
        <authorList>
            <person name="Bessarab I."/>
            <person name="Arumugam K."/>
            <person name="Maszenan A.M."/>
            <person name="Seviour R.J."/>
            <person name="Williams R.B."/>
        </authorList>
    </citation>
    <scope>NUCLEOTIDE SEQUENCE [LARGE SCALE GENOMIC DNA]</scope>
    <source>
        <strain evidence="24 25">Ben 114</strain>
    </source>
</reference>
<keyword evidence="25" id="KW-1185">Reference proteome</keyword>
<evidence type="ECO:0000256" key="15">
    <source>
        <dbReference type="ARBA" id="ARBA00022842"/>
    </source>
</evidence>
<evidence type="ECO:0000256" key="7">
    <source>
        <dbReference type="ARBA" id="ARBA00016544"/>
    </source>
</evidence>
<feature type="active site" description="Proton donor" evidence="18">
    <location>
        <position position="521"/>
    </location>
</feature>
<dbReference type="PIRSF" id="PIRSF000732">
    <property type="entry name" value="PTS_enzyme_I"/>
    <property type="match status" value="1"/>
</dbReference>
<dbReference type="EC" id="2.7.3.9" evidence="6 17"/>
<dbReference type="GO" id="GO:0046872">
    <property type="term" value="F:metal ion binding"/>
    <property type="evidence" value="ECO:0007669"/>
    <property type="project" value="UniProtKB-KW"/>
</dbReference>
<keyword evidence="13 17" id="KW-0479">Metal-binding</keyword>
<feature type="binding site" evidence="19">
    <location>
        <position position="484"/>
    </location>
    <ligand>
        <name>phosphoenolpyruvate</name>
        <dbReference type="ChEBI" id="CHEBI:58702"/>
    </ligand>
</feature>
<evidence type="ECO:0000259" key="21">
    <source>
        <dbReference type="Pfam" id="PF00391"/>
    </source>
</evidence>
<dbReference type="PRINTS" id="PR01736">
    <property type="entry name" value="PHPHTRNFRASE"/>
</dbReference>
<evidence type="ECO:0000256" key="19">
    <source>
        <dbReference type="PIRSR" id="PIRSR000732-2"/>
    </source>
</evidence>
<accession>A0A7H1MZA0</accession>
<dbReference type="GO" id="GO:0005737">
    <property type="term" value="C:cytoplasm"/>
    <property type="evidence" value="ECO:0007669"/>
    <property type="project" value="UniProtKB-SubCell"/>
</dbReference>
<evidence type="ECO:0000256" key="9">
    <source>
        <dbReference type="ARBA" id="ARBA00022490"/>
    </source>
</evidence>
<evidence type="ECO:0000259" key="23">
    <source>
        <dbReference type="Pfam" id="PF05524"/>
    </source>
</evidence>
<evidence type="ECO:0000256" key="12">
    <source>
        <dbReference type="ARBA" id="ARBA00022683"/>
    </source>
</evidence>
<dbReference type="Gene3D" id="1.10.274.10">
    <property type="entry name" value="PtsI, HPr-binding domain"/>
    <property type="match status" value="1"/>
</dbReference>
<dbReference type="GO" id="GO:0009401">
    <property type="term" value="P:phosphoenolpyruvate-dependent sugar phosphotransferase system"/>
    <property type="evidence" value="ECO:0007669"/>
    <property type="project" value="UniProtKB-KW"/>
</dbReference>
<dbReference type="Gene3D" id="3.50.30.10">
    <property type="entry name" value="Phosphohistidine domain"/>
    <property type="match status" value="1"/>
</dbReference>
<dbReference type="InterPro" id="IPR036618">
    <property type="entry name" value="PtsI_HPr-bd_sf"/>
</dbReference>
<evidence type="ECO:0000256" key="4">
    <source>
        <dbReference type="ARBA" id="ARBA00004496"/>
    </source>
</evidence>
<dbReference type="GO" id="GO:0008965">
    <property type="term" value="F:phosphoenolpyruvate-protein phosphotransferase activity"/>
    <property type="evidence" value="ECO:0007669"/>
    <property type="project" value="UniProtKB-EC"/>
</dbReference>
<dbReference type="Gene3D" id="3.20.20.60">
    <property type="entry name" value="Phosphoenolpyruvate-binding domains"/>
    <property type="match status" value="1"/>
</dbReference>
<dbReference type="SUPFAM" id="SSF51621">
    <property type="entry name" value="Phosphoenolpyruvate/pyruvate domain"/>
    <property type="match status" value="1"/>
</dbReference>
<dbReference type="SUPFAM" id="SSF52009">
    <property type="entry name" value="Phosphohistidine domain"/>
    <property type="match status" value="1"/>
</dbReference>
<proteinExistence type="inferred from homology"/>
<dbReference type="InterPro" id="IPR040442">
    <property type="entry name" value="Pyrv_kinase-like_dom_sf"/>
</dbReference>
<comment type="function">
    <text evidence="3 17">General (non sugar-specific) component of the phosphoenolpyruvate-dependent sugar phosphotransferase system (sugar PTS). This major carbohydrate active-transport system catalyzes the phosphorylation of incoming sugar substrates concomitantly with their translocation across the cell membrane. Enzyme I transfers the phosphoryl group from phosphoenolpyruvate (PEP) to the phosphoryl carrier protein (HPr).</text>
</comment>
<keyword evidence="15 17" id="KW-0460">Magnesium</keyword>
<dbReference type="SUPFAM" id="SSF47831">
    <property type="entry name" value="Enzyme I of the PEP:sugar phosphotransferase system HPr-binding (sub)domain"/>
    <property type="match status" value="1"/>
</dbReference>
<dbReference type="PANTHER" id="PTHR46244:SF3">
    <property type="entry name" value="PHOSPHOENOLPYRUVATE-PROTEIN PHOSPHOTRANSFERASE"/>
    <property type="match status" value="1"/>
</dbReference>
<dbReference type="PANTHER" id="PTHR46244">
    <property type="entry name" value="PHOSPHOENOLPYRUVATE-PROTEIN PHOSPHOTRANSFERASE"/>
    <property type="match status" value="1"/>
</dbReference>
<feature type="domain" description="PEP-utilising enzyme mobile" evidence="21">
    <location>
        <begin position="168"/>
        <end position="241"/>
    </location>
</feature>
<keyword evidence="8 17" id="KW-0813">Transport</keyword>
<feature type="binding site" evidence="20">
    <location>
        <position position="474"/>
    </location>
    <ligand>
        <name>Mg(2+)</name>
        <dbReference type="ChEBI" id="CHEBI:18420"/>
    </ligand>
</feature>
<dbReference type="InterPro" id="IPR024692">
    <property type="entry name" value="PTS_EI"/>
</dbReference>
<evidence type="ECO:0000256" key="6">
    <source>
        <dbReference type="ARBA" id="ARBA00012232"/>
    </source>
</evidence>
<keyword evidence="11 17" id="KW-0808">Transferase</keyword>
<name>A0A7H1MZA0_9PROT</name>
<evidence type="ECO:0000256" key="1">
    <source>
        <dbReference type="ARBA" id="ARBA00000683"/>
    </source>
</evidence>
<evidence type="ECO:0000256" key="20">
    <source>
        <dbReference type="PIRSR" id="PIRSR000732-3"/>
    </source>
</evidence>
<dbReference type="Pfam" id="PF05524">
    <property type="entry name" value="PEP-utilisers_N"/>
    <property type="match status" value="1"/>
</dbReference>
<evidence type="ECO:0000256" key="8">
    <source>
        <dbReference type="ARBA" id="ARBA00022448"/>
    </source>
</evidence>
<dbReference type="RefSeq" id="WP_190262252.1">
    <property type="nucleotide sequence ID" value="NZ_CP053923.1"/>
</dbReference>
<evidence type="ECO:0000256" key="16">
    <source>
        <dbReference type="ARBA" id="ARBA00033235"/>
    </source>
</evidence>
<comment type="subcellular location">
    <subcellularLocation>
        <location evidence="4 17">Cytoplasm</location>
    </subcellularLocation>
</comment>
<feature type="active site" description="Tele-phosphohistidine intermediate" evidence="18">
    <location>
        <position position="205"/>
    </location>
</feature>
<keyword evidence="24" id="KW-0670">Pyruvate</keyword>
<comment type="catalytic activity">
    <reaction evidence="1 17">
        <text>L-histidyl-[protein] + phosphoenolpyruvate = N(pros)-phospho-L-histidyl-[protein] + pyruvate</text>
        <dbReference type="Rhea" id="RHEA:23880"/>
        <dbReference type="Rhea" id="RHEA-COMP:9745"/>
        <dbReference type="Rhea" id="RHEA-COMP:9746"/>
        <dbReference type="ChEBI" id="CHEBI:15361"/>
        <dbReference type="ChEBI" id="CHEBI:29979"/>
        <dbReference type="ChEBI" id="CHEBI:58702"/>
        <dbReference type="ChEBI" id="CHEBI:64837"/>
        <dbReference type="EC" id="2.7.3.9"/>
    </reaction>
</comment>
<dbReference type="GO" id="GO:0016301">
    <property type="term" value="F:kinase activity"/>
    <property type="evidence" value="ECO:0007669"/>
    <property type="project" value="UniProtKB-KW"/>
</dbReference>
<feature type="binding site" evidence="19">
    <location>
        <begin position="473"/>
        <end position="474"/>
    </location>
    <ligand>
        <name>phosphoenolpyruvate</name>
        <dbReference type="ChEBI" id="CHEBI:58702"/>
    </ligand>
</feature>
<dbReference type="InterPro" id="IPR036637">
    <property type="entry name" value="Phosphohistidine_dom_sf"/>
</dbReference>
<sequence>MTESIVLERVVEGLGVSPGIGVGVAYVCEAGKPRIPEYRIRYADVAIEQRRLRGAILKARRQIGRLRGKARARAQTTPGLAAQELIYLLEAYQQILKDSRLVRGAQSRIIHEQVNAEAAVQMELGTICEGFRSIQDPYLAARIDDIREVGNRILAQLTRSPGKLLLTIPSGCILVAEEVTPADTAQLDPEHVIGIAAQMGGAQGHTAIMARALGLPAVLGAPGLLDVVRTGDPLLIDGDLGRVVIHPSARSLSVYRRRCGKRRLEERNLQRLATKPAVTRDGVAVRLQANVELPIEMDHVVAVGACGIGLLRTEFLFMNRTVPPDEEEQFEVLRSIVMRAGGQPVTMRTLDLGGDKGEACFVHQFGDSVTSALGVRGIRLSLARTELLEVQLRAMLRASAFGPVRILLPMVTSVSEVRAAREILARAARRLHQRGVEFPTALPPVGTMIEVPAAVLIADALTQISEFFAIGSNDLTMYTLAIDRADERVAHLYNPLHPAVLRLIRLTVDAARRAHIPVSICGEIAGDPRFAPLLLGLGLHELSMAASSIPRVKRRIVNTDLAAATAMAETILKESDPVRIQILLDENEEGDEEG</sequence>
<evidence type="ECO:0000256" key="3">
    <source>
        <dbReference type="ARBA" id="ARBA00002728"/>
    </source>
</evidence>
<evidence type="ECO:0000259" key="22">
    <source>
        <dbReference type="Pfam" id="PF02896"/>
    </source>
</evidence>
<dbReference type="InterPro" id="IPR050499">
    <property type="entry name" value="PEP-utilizing_PTS_enzyme"/>
</dbReference>
<evidence type="ECO:0000256" key="18">
    <source>
        <dbReference type="PIRSR" id="PIRSR000732-1"/>
    </source>
</evidence>
<keyword evidence="14 17" id="KW-0418">Kinase</keyword>